<keyword evidence="1" id="KW-0472">Membrane</keyword>
<evidence type="ECO:0000259" key="2">
    <source>
        <dbReference type="Pfam" id="PF00884"/>
    </source>
</evidence>
<keyword evidence="4" id="KW-1185">Reference proteome</keyword>
<dbReference type="Gene3D" id="3.40.720.10">
    <property type="entry name" value="Alkaline Phosphatase, subunit A"/>
    <property type="match status" value="1"/>
</dbReference>
<name>A0ABY7MQ25_9BRAD</name>
<dbReference type="SUPFAM" id="SSF53649">
    <property type="entry name" value="Alkaline phosphatase-like"/>
    <property type="match status" value="1"/>
</dbReference>
<accession>A0ABY7MQ25</accession>
<dbReference type="Pfam" id="PF00884">
    <property type="entry name" value="Sulfatase"/>
    <property type="match status" value="1"/>
</dbReference>
<organism evidence="3 4">
    <name type="scientific">Bradyrhizobium xenonodulans</name>
    <dbReference type="NCBI Taxonomy" id="2736875"/>
    <lineage>
        <taxon>Bacteria</taxon>
        <taxon>Pseudomonadati</taxon>
        <taxon>Pseudomonadota</taxon>
        <taxon>Alphaproteobacteria</taxon>
        <taxon>Hyphomicrobiales</taxon>
        <taxon>Nitrobacteraceae</taxon>
        <taxon>Bradyrhizobium</taxon>
    </lineage>
</organism>
<keyword evidence="1" id="KW-0812">Transmembrane</keyword>
<keyword evidence="1" id="KW-1133">Transmembrane helix</keyword>
<proteinExistence type="predicted"/>
<feature type="transmembrane region" description="Helical" evidence="1">
    <location>
        <begin position="85"/>
        <end position="108"/>
    </location>
</feature>
<dbReference type="InterPro" id="IPR052701">
    <property type="entry name" value="GAG_Ulvan_Degrading_Sulfatases"/>
</dbReference>
<dbReference type="Proteomes" id="UP001179614">
    <property type="component" value="Chromosome"/>
</dbReference>
<dbReference type="PANTHER" id="PTHR43751">
    <property type="entry name" value="SULFATASE"/>
    <property type="match status" value="1"/>
</dbReference>
<dbReference type="InterPro" id="IPR000917">
    <property type="entry name" value="Sulfatase_N"/>
</dbReference>
<dbReference type="PANTHER" id="PTHR43751:SF3">
    <property type="entry name" value="SULFATASE N-TERMINAL DOMAIN-CONTAINING PROTEIN"/>
    <property type="match status" value="1"/>
</dbReference>
<feature type="transmembrane region" description="Helical" evidence="1">
    <location>
        <begin position="145"/>
        <end position="163"/>
    </location>
</feature>
<feature type="transmembrane region" description="Helical" evidence="1">
    <location>
        <begin position="12"/>
        <end position="34"/>
    </location>
</feature>
<evidence type="ECO:0000256" key="1">
    <source>
        <dbReference type="SAM" id="Phobius"/>
    </source>
</evidence>
<dbReference type="RefSeq" id="WP_270165803.1">
    <property type="nucleotide sequence ID" value="NZ_CP089391.1"/>
</dbReference>
<evidence type="ECO:0000313" key="4">
    <source>
        <dbReference type="Proteomes" id="UP001179614"/>
    </source>
</evidence>
<feature type="transmembrane region" description="Helical" evidence="1">
    <location>
        <begin position="120"/>
        <end position="138"/>
    </location>
</feature>
<gene>
    <name evidence="3" type="ORF">I3J27_04700</name>
</gene>
<evidence type="ECO:0000313" key="3">
    <source>
        <dbReference type="EMBL" id="WBL79736.1"/>
    </source>
</evidence>
<dbReference type="EMBL" id="CP089391">
    <property type="protein sequence ID" value="WBL79736.1"/>
    <property type="molecule type" value="Genomic_DNA"/>
</dbReference>
<feature type="transmembrane region" description="Helical" evidence="1">
    <location>
        <begin position="54"/>
        <end position="73"/>
    </location>
</feature>
<sequence>MIATAGTGRGAAVERGSFLLHVALSAIAIAQPFYSVTGTNLNFFVAWRMSGIEFTAWILLIYAVPPLLTYLLVSLGSRLHRHFGLALTVIVFTTYIWLALVSAVRQFTRQMPFIPGWEQIVGGVVLLALSVTLAWLLLSKPGFRGVVQLLGVMTVVFPALMLLRGTEFGVIQLSRIPPPPKLDIASRPNVVLVVYDELPLTTILDGDGLIDKAKFPNFHHLAQGSTWFADARSVSGETETAVPAILSGRLTKGDAPATYAVYPQNIFYTLGASYNVLDLQTVTNLNPFGQSGNNFESSLSARTRRIARDVAIIYAHIVTPPQFVAGLPPINRQHNRFDEDVAALPHGTPHHQRFIAALSDAKAPFLAVYHNIYPHNSWSHYPSGTPYPPPRWVDYISLDRKITKLSVDNARIMHDYQAHLLQSMHADKLLGEIIERLKTTGAYDHSMIVVVADHGVSLWPGEYPRDPNVSHKSDIAAIPLLVKMPEQTQPLVSLDKVSTIDVYPTILDYLGVPRPADVQGKSFLNSIREALPAEAVKATEHRGDPTLKRRVRWFGTGVSSADLYGFGEFRNYIGRPVSEFSSTMMPGAVAQLLAPNGVRRTAVPESARVDMQIVGGKQDGETRNVLVALGDRFCGAARTTDLDENAVANTFTLILAEQCLGSVRKRELRVFVVDAFERLAEIPVDKISVDRVAASLAELIDGLKTIEGGQQRRMTLSALRERGVAVPDLLISDGELTGPWGDFAILQDGSQWILDFYSTSENACATLLLGANQIAGVARLATSAASKDEMAVPVTPEHIKQACSNANEGLVRIIVRAAVSNRPARQVSSGEMVEALTQLVGGLKRSAISAGGRIELQKLREAGVAIPSVFSAEGRLSWPWGDLGLQKDGKRWIIDLYAAPKAACKAIILAANGIPAVAKVATTAFGKDETNTPITDEYAERNCREPQVEVVRIITTDDAATDTTRN</sequence>
<protein>
    <submittedName>
        <fullName evidence="3">Sulfatase-like hydrolase/transferase</fullName>
    </submittedName>
</protein>
<reference evidence="3" key="1">
    <citation type="submission" date="2021-12" db="EMBL/GenBank/DDBJ databases">
        <title>Bradyrhizobium xenonodulans sp. nov.</title>
        <authorList>
            <person name="Claassens R."/>
            <person name="Venter S.N."/>
            <person name="Beukes C.W."/>
            <person name="Stepkowski T."/>
            <person name="Steenkamp E.T."/>
        </authorList>
    </citation>
    <scope>NUCLEOTIDE SEQUENCE</scope>
    <source>
        <strain evidence="3">14AB</strain>
    </source>
</reference>
<dbReference type="InterPro" id="IPR017850">
    <property type="entry name" value="Alkaline_phosphatase_core_sf"/>
</dbReference>
<feature type="domain" description="Sulfatase N-terminal" evidence="2">
    <location>
        <begin position="354"/>
        <end position="512"/>
    </location>
</feature>